<feature type="compositionally biased region" description="Polar residues" evidence="1">
    <location>
        <begin position="157"/>
        <end position="167"/>
    </location>
</feature>
<sequence length="223" mass="24315">MELPISVPVISHDAVEASKALAVMASRLDSTAQRVRDDYEELINLHVDLEDVTTSAAEQSLGVGDSQFLSLGRQSQSQYQQDVQQITLDRNTYERWRYIGSAQGLITDSQIATFLTRHYENTLVAVPSPSRCASCHTAFCLYCPKCSILQQQNPVSQPSLSDIQPSASTIRPSTSTIQPSTSTVQPSTSEVQPSTSTIQPSVPVSSTSDYYFSLVVGRAECSC</sequence>
<reference evidence="2 3" key="1">
    <citation type="journal article" date="2023" name="Sci. Data">
        <title>Genome assembly of the Korean intertidal mud-creeper Batillaria attramentaria.</title>
        <authorList>
            <person name="Patra A.K."/>
            <person name="Ho P.T."/>
            <person name="Jun S."/>
            <person name="Lee S.J."/>
            <person name="Kim Y."/>
            <person name="Won Y.J."/>
        </authorList>
    </citation>
    <scope>NUCLEOTIDE SEQUENCE [LARGE SCALE GENOMIC DNA]</scope>
    <source>
        <strain evidence="2">Wonlab-2016</strain>
    </source>
</reference>
<keyword evidence="3" id="KW-1185">Reference proteome</keyword>
<protein>
    <submittedName>
        <fullName evidence="2">Uncharacterized protein</fullName>
    </submittedName>
</protein>
<dbReference type="Proteomes" id="UP001519460">
    <property type="component" value="Unassembled WGS sequence"/>
</dbReference>
<feature type="compositionally biased region" description="Polar residues" evidence="1">
    <location>
        <begin position="190"/>
        <end position="204"/>
    </location>
</feature>
<proteinExistence type="predicted"/>
<feature type="compositionally biased region" description="Low complexity" evidence="1">
    <location>
        <begin position="168"/>
        <end position="189"/>
    </location>
</feature>
<dbReference type="EMBL" id="JACVVK020000310">
    <property type="protein sequence ID" value="KAK7479108.1"/>
    <property type="molecule type" value="Genomic_DNA"/>
</dbReference>
<comment type="caution">
    <text evidence="2">The sequence shown here is derived from an EMBL/GenBank/DDBJ whole genome shotgun (WGS) entry which is preliminary data.</text>
</comment>
<gene>
    <name evidence="2" type="ORF">BaRGS_00029626</name>
</gene>
<organism evidence="2 3">
    <name type="scientific">Batillaria attramentaria</name>
    <dbReference type="NCBI Taxonomy" id="370345"/>
    <lineage>
        <taxon>Eukaryota</taxon>
        <taxon>Metazoa</taxon>
        <taxon>Spiralia</taxon>
        <taxon>Lophotrochozoa</taxon>
        <taxon>Mollusca</taxon>
        <taxon>Gastropoda</taxon>
        <taxon>Caenogastropoda</taxon>
        <taxon>Sorbeoconcha</taxon>
        <taxon>Cerithioidea</taxon>
        <taxon>Batillariidae</taxon>
        <taxon>Batillaria</taxon>
    </lineage>
</organism>
<feature type="region of interest" description="Disordered" evidence="1">
    <location>
        <begin position="157"/>
        <end position="204"/>
    </location>
</feature>
<evidence type="ECO:0000313" key="2">
    <source>
        <dbReference type="EMBL" id="KAK7479108.1"/>
    </source>
</evidence>
<evidence type="ECO:0000313" key="3">
    <source>
        <dbReference type="Proteomes" id="UP001519460"/>
    </source>
</evidence>
<name>A0ABD0JW87_9CAEN</name>
<dbReference type="AlphaFoldDB" id="A0ABD0JW87"/>
<accession>A0ABD0JW87</accession>
<evidence type="ECO:0000256" key="1">
    <source>
        <dbReference type="SAM" id="MobiDB-lite"/>
    </source>
</evidence>